<evidence type="ECO:0000256" key="2">
    <source>
        <dbReference type="ARBA" id="ARBA00022475"/>
    </source>
</evidence>
<name>G5IIJ8_9FIRM</name>
<proteinExistence type="predicted"/>
<dbReference type="CDD" id="cd06580">
    <property type="entry name" value="TM_PBP1_transp_TpRbsC_like"/>
    <property type="match status" value="1"/>
</dbReference>
<dbReference type="PANTHER" id="PTHR43370">
    <property type="entry name" value="SUGAR ABC TRANSPORTER INTEGRAL MEMBRANE PROTEIN-RELATED"/>
    <property type="match status" value="1"/>
</dbReference>
<dbReference type="EMBL" id="ADLN01000092">
    <property type="protein sequence ID" value="EHI58633.1"/>
    <property type="molecule type" value="Genomic_DNA"/>
</dbReference>
<accession>G5IIJ8</accession>
<dbReference type="PATRIC" id="fig|742737.3.peg.3305"/>
<reference evidence="7 8" key="1">
    <citation type="submission" date="2011-08" db="EMBL/GenBank/DDBJ databases">
        <title>The Genome Sequence of Clostridium hathewayi WAL-18680.</title>
        <authorList>
            <consortium name="The Broad Institute Genome Sequencing Platform"/>
            <person name="Earl A."/>
            <person name="Ward D."/>
            <person name="Feldgarden M."/>
            <person name="Gevers D."/>
            <person name="Finegold S.M."/>
            <person name="Summanen P.H."/>
            <person name="Molitoris D.R."/>
            <person name="Song M."/>
            <person name="Daigneault M."/>
            <person name="Allen-Vercoe E."/>
            <person name="Young S.K."/>
            <person name="Zeng Q."/>
            <person name="Gargeya S."/>
            <person name="Fitzgerald M."/>
            <person name="Haas B."/>
            <person name="Abouelleil A."/>
            <person name="Alvarado L."/>
            <person name="Arachchi H.M."/>
            <person name="Berlin A."/>
            <person name="Brown A."/>
            <person name="Chapman S.B."/>
            <person name="Chen Z."/>
            <person name="Dunbar C."/>
            <person name="Freedman E."/>
            <person name="Gearin G."/>
            <person name="Gellesch M."/>
            <person name="Goldberg J."/>
            <person name="Griggs A."/>
            <person name="Gujja S."/>
            <person name="Heiman D."/>
            <person name="Howarth C."/>
            <person name="Larson L."/>
            <person name="Lui A."/>
            <person name="MacDonald P.J.P."/>
            <person name="Montmayeur A."/>
            <person name="Murphy C."/>
            <person name="Neiman D."/>
            <person name="Pearson M."/>
            <person name="Priest M."/>
            <person name="Roberts A."/>
            <person name="Saif S."/>
            <person name="Shea T."/>
            <person name="Shenoy N."/>
            <person name="Sisk P."/>
            <person name="Stolte C."/>
            <person name="Sykes S."/>
            <person name="Wortman J."/>
            <person name="Nusbaum C."/>
            <person name="Birren B."/>
        </authorList>
    </citation>
    <scope>NUCLEOTIDE SEQUENCE [LARGE SCALE GENOMIC DNA]</scope>
    <source>
        <strain evidence="7 8">WAL-18680</strain>
    </source>
</reference>
<dbReference type="Pfam" id="PF02653">
    <property type="entry name" value="BPD_transp_2"/>
    <property type="match status" value="1"/>
</dbReference>
<dbReference type="InterPro" id="IPR001851">
    <property type="entry name" value="ABC_transp_permease"/>
</dbReference>
<dbReference type="AlphaFoldDB" id="G5IIJ8"/>
<evidence type="ECO:0000313" key="8">
    <source>
        <dbReference type="Proteomes" id="UP000005384"/>
    </source>
</evidence>
<feature type="transmembrane region" description="Helical" evidence="6">
    <location>
        <begin position="37"/>
        <end position="56"/>
    </location>
</feature>
<evidence type="ECO:0000256" key="1">
    <source>
        <dbReference type="ARBA" id="ARBA00004651"/>
    </source>
</evidence>
<protein>
    <recommendedName>
        <fullName evidence="9">ABC transporter permease</fullName>
    </recommendedName>
</protein>
<comment type="subcellular location">
    <subcellularLocation>
        <location evidence="1">Cell membrane</location>
        <topology evidence="1">Multi-pass membrane protein</topology>
    </subcellularLocation>
</comment>
<dbReference type="OrthoDB" id="9792579at2"/>
<keyword evidence="4 6" id="KW-1133">Transmembrane helix</keyword>
<dbReference type="RefSeq" id="WP_006781306.1">
    <property type="nucleotide sequence ID" value="NZ_CP040506.1"/>
</dbReference>
<keyword evidence="3 6" id="KW-0812">Transmembrane</keyword>
<dbReference type="GO" id="GO:0022857">
    <property type="term" value="F:transmembrane transporter activity"/>
    <property type="evidence" value="ECO:0007669"/>
    <property type="project" value="InterPro"/>
</dbReference>
<dbReference type="HOGENOM" id="CLU_040769_1_1_9"/>
<sequence length="309" mass="32241">MPSIVEYLIVATLRMGTPIALTAVGACLSERSGIPNIGLEGIMSMGAFLAVVGSYWTGNVWVGILMAIICGILISIIHGFVTITCGGAPPVSAQALVLLATGFCSVGLQAVFNRNGFSDNVASIPNTPFLAHVPVIGKYLADISPIVYLAFVLLFVVDHLLYKTPLGLRIQACGEHPRAADTAGINVNALRYFSVIVSGALGGLGGAFLSIGTMNMFQEGMIAGRGYLAVGAVIMGRWSPKGAFWAAMCFGFFDALQLYLQILPNSPVPSQFVQMIPYAASLIMLTVTIKGATAPAASGKSYSVVAGTK</sequence>
<feature type="transmembrane region" description="Helical" evidence="6">
    <location>
        <begin position="192"/>
        <end position="211"/>
    </location>
</feature>
<evidence type="ECO:0000256" key="4">
    <source>
        <dbReference type="ARBA" id="ARBA00022989"/>
    </source>
</evidence>
<feature type="transmembrane region" description="Helical" evidence="6">
    <location>
        <begin position="143"/>
        <end position="162"/>
    </location>
</feature>
<dbReference type="GO" id="GO:0005886">
    <property type="term" value="C:plasma membrane"/>
    <property type="evidence" value="ECO:0007669"/>
    <property type="project" value="UniProtKB-SubCell"/>
</dbReference>
<feature type="transmembrane region" description="Helical" evidence="6">
    <location>
        <begin position="95"/>
        <end position="112"/>
    </location>
</feature>
<dbReference type="PANTHER" id="PTHR43370:SF1">
    <property type="entry name" value="GUANOSINE ABC TRANSPORTER PERMEASE PROTEIN NUPQ"/>
    <property type="match status" value="1"/>
</dbReference>
<gene>
    <name evidence="7" type="ORF">HMPREF9473_03326</name>
</gene>
<feature type="transmembrane region" description="Helical" evidence="6">
    <location>
        <begin position="6"/>
        <end position="28"/>
    </location>
</feature>
<evidence type="ECO:0000256" key="5">
    <source>
        <dbReference type="ARBA" id="ARBA00023136"/>
    </source>
</evidence>
<evidence type="ECO:0000313" key="7">
    <source>
        <dbReference type="EMBL" id="EHI58633.1"/>
    </source>
</evidence>
<organism evidence="7 8">
    <name type="scientific">Hungatella hathewayi WAL-18680</name>
    <dbReference type="NCBI Taxonomy" id="742737"/>
    <lineage>
        <taxon>Bacteria</taxon>
        <taxon>Bacillati</taxon>
        <taxon>Bacillota</taxon>
        <taxon>Clostridia</taxon>
        <taxon>Lachnospirales</taxon>
        <taxon>Lachnospiraceae</taxon>
        <taxon>Hungatella</taxon>
    </lineage>
</organism>
<comment type="caution">
    <text evidence="7">The sequence shown here is derived from an EMBL/GenBank/DDBJ whole genome shotgun (WGS) entry which is preliminary data.</text>
</comment>
<evidence type="ECO:0000256" key="3">
    <source>
        <dbReference type="ARBA" id="ARBA00022692"/>
    </source>
</evidence>
<evidence type="ECO:0008006" key="9">
    <source>
        <dbReference type="Google" id="ProtNLM"/>
    </source>
</evidence>
<evidence type="ECO:0000256" key="6">
    <source>
        <dbReference type="SAM" id="Phobius"/>
    </source>
</evidence>
<keyword evidence="8" id="KW-1185">Reference proteome</keyword>
<dbReference type="Proteomes" id="UP000005384">
    <property type="component" value="Unassembled WGS sequence"/>
</dbReference>
<keyword evidence="5 6" id="KW-0472">Membrane</keyword>
<feature type="transmembrane region" description="Helical" evidence="6">
    <location>
        <begin position="62"/>
        <end position="83"/>
    </location>
</feature>
<keyword evidence="2" id="KW-1003">Cell membrane</keyword>